<dbReference type="PANTHER" id="PTHR41729">
    <property type="entry name" value="GLUTAMYL-TRNA SYNTHETASE"/>
    <property type="match status" value="1"/>
</dbReference>
<dbReference type="Proteomes" id="UP001156870">
    <property type="component" value="Unassembled WGS sequence"/>
</dbReference>
<dbReference type="EMBL" id="BSPD01000037">
    <property type="protein sequence ID" value="GLS25984.1"/>
    <property type="molecule type" value="Genomic_DNA"/>
</dbReference>
<name>A0AA37WLI3_9GAMM</name>
<gene>
    <name evidence="1" type="ORF">GCM10007877_16990</name>
</gene>
<organism evidence="1 2">
    <name type="scientific">Marinibactrum halimedae</name>
    <dbReference type="NCBI Taxonomy" id="1444977"/>
    <lineage>
        <taxon>Bacteria</taxon>
        <taxon>Pseudomonadati</taxon>
        <taxon>Pseudomonadota</taxon>
        <taxon>Gammaproteobacteria</taxon>
        <taxon>Cellvibrionales</taxon>
        <taxon>Cellvibrionaceae</taxon>
        <taxon>Marinibactrum</taxon>
    </lineage>
</organism>
<protein>
    <recommendedName>
        <fullName evidence="3">DUF4202 domain-containing protein</fullName>
    </recommendedName>
</protein>
<sequence length="196" mass="22710">MSMSALESVKHRIDELNTQDPNSEYDGVTMVPKEWLYSQRMSTRLNLFQPDANELLQIAAHGQHIMRWKSPRSDYPMTKAGYKQWRLKLAQFHGEQVAKVMAAHQYPESDQTRVKDLLLKKRLKKDEDAQALEDVICLVFLEHYFEPFAQKHTDEKVIDILRKTWNKMSPTGHEHALTLAPTLSPPLQSLISRALS</sequence>
<dbReference type="InterPro" id="IPR025255">
    <property type="entry name" value="DUF4202"/>
</dbReference>
<proteinExistence type="predicted"/>
<comment type="caution">
    <text evidence="1">The sequence shown here is derived from an EMBL/GenBank/DDBJ whole genome shotgun (WGS) entry which is preliminary data.</text>
</comment>
<dbReference type="AlphaFoldDB" id="A0AA37WLI3"/>
<keyword evidence="2" id="KW-1185">Reference proteome</keyword>
<reference evidence="1 2" key="1">
    <citation type="journal article" date="2014" name="Int. J. Syst. Evol. Microbiol.">
        <title>Complete genome sequence of Corynebacterium casei LMG S-19264T (=DSM 44701T), isolated from a smear-ripened cheese.</title>
        <authorList>
            <consortium name="US DOE Joint Genome Institute (JGI-PGF)"/>
            <person name="Walter F."/>
            <person name="Albersmeier A."/>
            <person name="Kalinowski J."/>
            <person name="Ruckert C."/>
        </authorList>
    </citation>
    <scope>NUCLEOTIDE SEQUENCE [LARGE SCALE GENOMIC DNA]</scope>
    <source>
        <strain evidence="1 2">NBRC 110095</strain>
    </source>
</reference>
<dbReference type="PANTHER" id="PTHR41729:SF1">
    <property type="entry name" value="GLUTAMYL-TRNA SYNTHETASE"/>
    <property type="match status" value="1"/>
</dbReference>
<evidence type="ECO:0008006" key="3">
    <source>
        <dbReference type="Google" id="ProtNLM"/>
    </source>
</evidence>
<dbReference type="RefSeq" id="WP_232593245.1">
    <property type="nucleotide sequence ID" value="NZ_BSPD01000037.1"/>
</dbReference>
<accession>A0AA37WLI3</accession>
<dbReference type="Pfam" id="PF13875">
    <property type="entry name" value="DUF4202"/>
    <property type="match status" value="1"/>
</dbReference>
<evidence type="ECO:0000313" key="1">
    <source>
        <dbReference type="EMBL" id="GLS25984.1"/>
    </source>
</evidence>
<evidence type="ECO:0000313" key="2">
    <source>
        <dbReference type="Proteomes" id="UP001156870"/>
    </source>
</evidence>